<proteinExistence type="predicted"/>
<keyword evidence="1" id="KW-0472">Membrane</keyword>
<dbReference type="EMBL" id="CAKLBY020000111">
    <property type="protein sequence ID" value="CAK7927554.1"/>
    <property type="molecule type" value="Genomic_DNA"/>
</dbReference>
<comment type="caution">
    <text evidence="2">The sequence shown here is derived from an EMBL/GenBank/DDBJ whole genome shotgun (WGS) entry which is preliminary data.</text>
</comment>
<organism evidence="2 3">
    <name type="scientific">Peronospora matthiolae</name>
    <dbReference type="NCBI Taxonomy" id="2874970"/>
    <lineage>
        <taxon>Eukaryota</taxon>
        <taxon>Sar</taxon>
        <taxon>Stramenopiles</taxon>
        <taxon>Oomycota</taxon>
        <taxon>Peronosporomycetes</taxon>
        <taxon>Peronosporales</taxon>
        <taxon>Peronosporaceae</taxon>
        <taxon>Peronospora</taxon>
    </lineage>
</organism>
<keyword evidence="1" id="KW-0812">Transmembrane</keyword>
<keyword evidence="1" id="KW-1133">Transmembrane helix</keyword>
<protein>
    <submittedName>
        <fullName evidence="2">Uncharacterized protein</fullName>
    </submittedName>
</protein>
<dbReference type="Proteomes" id="UP001162060">
    <property type="component" value="Unassembled WGS sequence"/>
</dbReference>
<dbReference type="AlphaFoldDB" id="A0AAV1U2U5"/>
<sequence length="156" mass="16988">MPPRAVPIDLATQYLGCWEDRSLNGAEDVLTNPDWDMGPFASVHVDPARYQDGVIHFLDIVGDDVSAFLVDFSRLLVDNDASRTAEGAAVSAHHATNAELSLALAASRPMNSVAYSTRATRWGPRHGTIGSTVGGPPVAYFWFFLLLLLGQMFLNR</sequence>
<evidence type="ECO:0000256" key="1">
    <source>
        <dbReference type="SAM" id="Phobius"/>
    </source>
</evidence>
<feature type="transmembrane region" description="Helical" evidence="1">
    <location>
        <begin position="138"/>
        <end position="154"/>
    </location>
</feature>
<reference evidence="2" key="1">
    <citation type="submission" date="2024-01" db="EMBL/GenBank/DDBJ databases">
        <authorList>
            <person name="Webb A."/>
        </authorList>
    </citation>
    <scope>NUCLEOTIDE SEQUENCE</scope>
    <source>
        <strain evidence="2">Pm1</strain>
    </source>
</reference>
<name>A0AAV1U2U5_9STRA</name>
<gene>
    <name evidence="2" type="ORF">PM001_LOCUS12704</name>
</gene>
<evidence type="ECO:0000313" key="2">
    <source>
        <dbReference type="EMBL" id="CAK7927554.1"/>
    </source>
</evidence>
<evidence type="ECO:0000313" key="3">
    <source>
        <dbReference type="Proteomes" id="UP001162060"/>
    </source>
</evidence>
<accession>A0AAV1U2U5</accession>